<dbReference type="EMBL" id="KK583210">
    <property type="protein sequence ID" value="KDO28539.1"/>
    <property type="molecule type" value="Genomic_DNA"/>
</dbReference>
<name>A0A067CCP6_SAPPC</name>
<dbReference type="OMA" id="GARICEH"/>
<dbReference type="OrthoDB" id="61565at2759"/>
<reference evidence="2 3" key="1">
    <citation type="journal article" date="2013" name="PLoS Genet.">
        <title>Distinctive expansion of potential virulence genes in the genome of the oomycete fish pathogen Saprolegnia parasitica.</title>
        <authorList>
            <person name="Jiang R.H."/>
            <person name="de Bruijn I."/>
            <person name="Haas B.J."/>
            <person name="Belmonte R."/>
            <person name="Lobach L."/>
            <person name="Christie J."/>
            <person name="van den Ackerveken G."/>
            <person name="Bottin A."/>
            <person name="Bulone V."/>
            <person name="Diaz-Moreno S.M."/>
            <person name="Dumas B."/>
            <person name="Fan L."/>
            <person name="Gaulin E."/>
            <person name="Govers F."/>
            <person name="Grenville-Briggs L.J."/>
            <person name="Horner N.R."/>
            <person name="Levin J.Z."/>
            <person name="Mammella M."/>
            <person name="Meijer H.J."/>
            <person name="Morris P."/>
            <person name="Nusbaum C."/>
            <person name="Oome S."/>
            <person name="Phillips A.J."/>
            <person name="van Rooyen D."/>
            <person name="Rzeszutek E."/>
            <person name="Saraiva M."/>
            <person name="Secombes C.J."/>
            <person name="Seidl M.F."/>
            <person name="Snel B."/>
            <person name="Stassen J.H."/>
            <person name="Sykes S."/>
            <person name="Tripathy S."/>
            <person name="van den Berg H."/>
            <person name="Vega-Arreguin J.C."/>
            <person name="Wawra S."/>
            <person name="Young S.K."/>
            <person name="Zeng Q."/>
            <person name="Dieguez-Uribeondo J."/>
            <person name="Russ C."/>
            <person name="Tyler B.M."/>
            <person name="van West P."/>
        </authorList>
    </citation>
    <scope>NUCLEOTIDE SEQUENCE [LARGE SCALE GENOMIC DNA]</scope>
    <source>
        <strain evidence="2 3">CBS 223.65</strain>
    </source>
</reference>
<evidence type="ECO:0000256" key="1">
    <source>
        <dbReference type="SAM" id="MobiDB-lite"/>
    </source>
</evidence>
<evidence type="ECO:0000313" key="3">
    <source>
        <dbReference type="Proteomes" id="UP000030745"/>
    </source>
</evidence>
<evidence type="ECO:0000313" key="2">
    <source>
        <dbReference type="EMBL" id="KDO28539.1"/>
    </source>
</evidence>
<dbReference type="Proteomes" id="UP000030745">
    <property type="component" value="Unassembled WGS sequence"/>
</dbReference>
<feature type="region of interest" description="Disordered" evidence="1">
    <location>
        <begin position="325"/>
        <end position="350"/>
    </location>
</feature>
<dbReference type="KEGG" id="spar:SPRG_06397"/>
<dbReference type="AlphaFoldDB" id="A0A067CCP6"/>
<dbReference type="GeneID" id="24128746"/>
<dbReference type="VEuPathDB" id="FungiDB:SPRG_06397"/>
<dbReference type="RefSeq" id="XP_012200605.1">
    <property type="nucleotide sequence ID" value="XM_012345215.1"/>
</dbReference>
<organism evidence="2 3">
    <name type="scientific">Saprolegnia parasitica (strain CBS 223.65)</name>
    <dbReference type="NCBI Taxonomy" id="695850"/>
    <lineage>
        <taxon>Eukaryota</taxon>
        <taxon>Sar</taxon>
        <taxon>Stramenopiles</taxon>
        <taxon>Oomycota</taxon>
        <taxon>Saprolegniomycetes</taxon>
        <taxon>Saprolegniales</taxon>
        <taxon>Saprolegniaceae</taxon>
        <taxon>Saprolegnia</taxon>
    </lineage>
</organism>
<gene>
    <name evidence="2" type="ORF">SPRG_06397</name>
</gene>
<protein>
    <submittedName>
        <fullName evidence="2">Uncharacterized protein</fullName>
    </submittedName>
</protein>
<proteinExistence type="predicted"/>
<keyword evidence="3" id="KW-1185">Reference proteome</keyword>
<sequence>MMEQAPRHVVVFGELSPEQKRKYSKFIIDHNIKFAKNADGLFVATVRLEQPIPPATAAPLPKHVSLQERLRNIHVVTVPEALGRYTTMCSMLETSPEIVASKQPLSDVNLIKLLHEIYDARAAEPQGDVDDPSFCAFVSLYFQTRYGLPSLVHQHVLELLFSLYAHRDDLEAELFSGFLDGTYDDDALRFFLDARSKLVAMTTRDALGTKLNVAKDSVWLSKAQCFVLAHHVYGARLGAPYLTFMNKMKEYVASQPMPRSLHETMEMNEFLSLALETHQMLRANGAPDYVPEIKENPPTSPADEKQRLFALLQRVRHRQDHTLTVEADGWLPHQEHGQPYPPSPKSPTWK</sequence>
<accession>A0A067CCP6</accession>
<feature type="compositionally biased region" description="Pro residues" evidence="1">
    <location>
        <begin position="339"/>
        <end position="350"/>
    </location>
</feature>